<proteinExistence type="predicted"/>
<dbReference type="OrthoDB" id="8718152at2"/>
<reference evidence="1 2" key="1">
    <citation type="submission" date="2018-08" db="EMBL/GenBank/DDBJ databases">
        <title>Paraburkholderia sp. DHOM06 isolated from forest soil.</title>
        <authorList>
            <person name="Gao Z.-H."/>
            <person name="Qiu L.-H."/>
        </authorList>
    </citation>
    <scope>NUCLEOTIDE SEQUENCE [LARGE SCALE GENOMIC DNA]</scope>
    <source>
        <strain evidence="1 2">DHOM06</strain>
    </source>
</reference>
<protein>
    <submittedName>
        <fullName evidence="1">Uncharacterized protein</fullName>
    </submittedName>
</protein>
<name>A0A3D8K0F3_9BURK</name>
<keyword evidence="2" id="KW-1185">Reference proteome</keyword>
<evidence type="ECO:0000313" key="1">
    <source>
        <dbReference type="EMBL" id="RDU98907.1"/>
    </source>
</evidence>
<dbReference type="Proteomes" id="UP000256838">
    <property type="component" value="Unassembled WGS sequence"/>
</dbReference>
<dbReference type="AlphaFoldDB" id="A0A3D8K0F3"/>
<accession>A0A3D8K0F3</accession>
<comment type="caution">
    <text evidence="1">The sequence shown here is derived from an EMBL/GenBank/DDBJ whole genome shotgun (WGS) entry which is preliminary data.</text>
</comment>
<sequence length="245" mass="27578">MVIFLTFQHQQATLPSREEHLRTLWRIAKLFEPYGLPVKNWYPPAATRKKSLAHAAFDQSGPTPAALELLRLHDDKDATTTYRRTGVWSGKEKGRGGSFSVSFSCDPCNRTSLLYVQFDEVEALDDCRAMQRFMLGLLAIWPVASSIRVGPLMYYTTHQVFPKRPGAGWMLYLPTAITREELPEAAELVPVMEGGTQKGTIIVSVADATFSIDNPEHLRIANAIEVRLADQDVLPRSRGRYVTRE</sequence>
<dbReference type="EMBL" id="QRGA01000006">
    <property type="protein sequence ID" value="RDU98907.1"/>
    <property type="molecule type" value="Genomic_DNA"/>
</dbReference>
<evidence type="ECO:0000313" key="2">
    <source>
        <dbReference type="Proteomes" id="UP000256838"/>
    </source>
</evidence>
<organism evidence="1 2">
    <name type="scientific">Trinickia dinghuensis</name>
    <dbReference type="NCBI Taxonomy" id="2291023"/>
    <lineage>
        <taxon>Bacteria</taxon>
        <taxon>Pseudomonadati</taxon>
        <taxon>Pseudomonadota</taxon>
        <taxon>Betaproteobacteria</taxon>
        <taxon>Burkholderiales</taxon>
        <taxon>Burkholderiaceae</taxon>
        <taxon>Trinickia</taxon>
    </lineage>
</organism>
<gene>
    <name evidence="1" type="ORF">DWV00_11700</name>
</gene>